<comment type="caution">
    <text evidence="2">The sequence shown here is derived from an EMBL/GenBank/DDBJ whole genome shotgun (WGS) entry which is preliminary data.</text>
</comment>
<proteinExistence type="predicted"/>
<accession>A0A7J8YHP8</accession>
<dbReference type="Pfam" id="PF14111">
    <property type="entry name" value="DUF4283"/>
    <property type="match status" value="1"/>
</dbReference>
<evidence type="ECO:0000313" key="2">
    <source>
        <dbReference type="EMBL" id="MBA0699108.1"/>
    </source>
</evidence>
<dbReference type="Proteomes" id="UP000593577">
    <property type="component" value="Unassembled WGS sequence"/>
</dbReference>
<reference evidence="2 3" key="1">
    <citation type="journal article" date="2019" name="Genome Biol. Evol.">
        <title>Insights into the evolution of the New World diploid cottons (Gossypium, subgenus Houzingenia) based on genome sequencing.</title>
        <authorList>
            <person name="Grover C.E."/>
            <person name="Arick M.A. 2nd"/>
            <person name="Thrash A."/>
            <person name="Conover J.L."/>
            <person name="Sanders W.S."/>
            <person name="Peterson D.G."/>
            <person name="Frelichowski J.E."/>
            <person name="Scheffler J.A."/>
            <person name="Scheffler B.E."/>
            <person name="Wendel J.F."/>
        </authorList>
    </citation>
    <scope>NUCLEOTIDE SEQUENCE [LARGE SCALE GENOMIC DNA]</scope>
    <source>
        <strain evidence="2">185</strain>
        <tissue evidence="2">Leaf</tissue>
    </source>
</reference>
<keyword evidence="3" id="KW-1185">Reference proteome</keyword>
<name>A0A7J8YHP8_GOSAI</name>
<dbReference type="EMBL" id="JABFAA010000013">
    <property type="protein sequence ID" value="MBA0699108.1"/>
    <property type="molecule type" value="Genomic_DNA"/>
</dbReference>
<organism evidence="2 3">
    <name type="scientific">Gossypium aridum</name>
    <name type="common">American cotton</name>
    <name type="synonym">Erioxylum aridum</name>
    <dbReference type="NCBI Taxonomy" id="34290"/>
    <lineage>
        <taxon>Eukaryota</taxon>
        <taxon>Viridiplantae</taxon>
        <taxon>Streptophyta</taxon>
        <taxon>Embryophyta</taxon>
        <taxon>Tracheophyta</taxon>
        <taxon>Spermatophyta</taxon>
        <taxon>Magnoliopsida</taxon>
        <taxon>eudicotyledons</taxon>
        <taxon>Gunneridae</taxon>
        <taxon>Pentapetalae</taxon>
        <taxon>rosids</taxon>
        <taxon>malvids</taxon>
        <taxon>Malvales</taxon>
        <taxon>Malvaceae</taxon>
        <taxon>Malvoideae</taxon>
        <taxon>Gossypium</taxon>
    </lineage>
</organism>
<evidence type="ECO:0000313" key="3">
    <source>
        <dbReference type="Proteomes" id="UP000593577"/>
    </source>
</evidence>
<gene>
    <name evidence="2" type="ORF">Goari_000774</name>
</gene>
<feature type="domain" description="DUF4283" evidence="1">
    <location>
        <begin position="42"/>
        <end position="102"/>
    </location>
</feature>
<protein>
    <recommendedName>
        <fullName evidence="1">DUF4283 domain-containing protein</fullName>
    </recommendedName>
</protein>
<sequence>MGSGGTDHSSIKRVLANLLLDGGEDEGWCVAVGEEGNVAKDEFCAVGSFLTTSVIQFQAMKSTLTNLWDPHGGMTIFYLSEKQFRFKFYYEIDFERFIEGSP</sequence>
<dbReference type="AlphaFoldDB" id="A0A7J8YHP8"/>
<evidence type="ECO:0000259" key="1">
    <source>
        <dbReference type="Pfam" id="PF14111"/>
    </source>
</evidence>
<dbReference type="InterPro" id="IPR025558">
    <property type="entry name" value="DUF4283"/>
</dbReference>